<feature type="domain" description="HTH tetR-type" evidence="5">
    <location>
        <begin position="15"/>
        <end position="75"/>
    </location>
</feature>
<accession>A0A4R4YCZ5</accession>
<dbReference type="Proteomes" id="UP000294947">
    <property type="component" value="Unassembled WGS sequence"/>
</dbReference>
<sequence>MTDAATRHASRARSPELTDRILAAAERALRFDGFTGLKVEHVAASVGCSKTAIYRRWATKEELAAAVLLKDADLGTLPDTGTLAGDLAIHMRQSGTYRRFETPVDGPRNLWALLVEPDVRRIVDSAFLSDRREQGRTIVARAVQRGEIPPETDADMILDMIAGFSFYRSAIRDQELTETDMRQIAESVAASPPLRVHQ</sequence>
<dbReference type="Gene3D" id="1.10.10.60">
    <property type="entry name" value="Homeodomain-like"/>
    <property type="match status" value="1"/>
</dbReference>
<dbReference type="InterPro" id="IPR001647">
    <property type="entry name" value="HTH_TetR"/>
</dbReference>
<dbReference type="InterPro" id="IPR009057">
    <property type="entry name" value="Homeodomain-like_sf"/>
</dbReference>
<feature type="DNA-binding region" description="H-T-H motif" evidence="4">
    <location>
        <begin position="38"/>
        <end position="57"/>
    </location>
</feature>
<gene>
    <name evidence="6" type="ORF">E1288_29490</name>
</gene>
<evidence type="ECO:0000256" key="2">
    <source>
        <dbReference type="ARBA" id="ARBA00023125"/>
    </source>
</evidence>
<keyword evidence="3" id="KW-0804">Transcription</keyword>
<dbReference type="Pfam" id="PF00440">
    <property type="entry name" value="TetR_N"/>
    <property type="match status" value="1"/>
</dbReference>
<evidence type="ECO:0000313" key="7">
    <source>
        <dbReference type="Proteomes" id="UP000294947"/>
    </source>
</evidence>
<evidence type="ECO:0000259" key="5">
    <source>
        <dbReference type="PROSITE" id="PS50977"/>
    </source>
</evidence>
<keyword evidence="2 4" id="KW-0238">DNA-binding</keyword>
<dbReference type="InterPro" id="IPR011075">
    <property type="entry name" value="TetR_C"/>
</dbReference>
<protein>
    <submittedName>
        <fullName evidence="6">TetR/AcrR family transcriptional regulator</fullName>
    </submittedName>
</protein>
<dbReference type="PANTHER" id="PTHR30055">
    <property type="entry name" value="HTH-TYPE TRANSCRIPTIONAL REGULATOR RUTR"/>
    <property type="match status" value="1"/>
</dbReference>
<dbReference type="InterPro" id="IPR036271">
    <property type="entry name" value="Tet_transcr_reg_TetR-rel_C_sf"/>
</dbReference>
<dbReference type="GO" id="GO:0003700">
    <property type="term" value="F:DNA-binding transcription factor activity"/>
    <property type="evidence" value="ECO:0007669"/>
    <property type="project" value="TreeGrafter"/>
</dbReference>
<reference evidence="6 7" key="1">
    <citation type="submission" date="2019-03" db="EMBL/GenBank/DDBJ databases">
        <title>Draft genome sequences of novel Actinobacteria.</title>
        <authorList>
            <person name="Sahin N."/>
            <person name="Ay H."/>
            <person name="Saygin H."/>
        </authorList>
    </citation>
    <scope>NUCLEOTIDE SEQUENCE [LARGE SCALE GENOMIC DNA]</scope>
    <source>
        <strain evidence="6 7">7K502</strain>
    </source>
</reference>
<evidence type="ECO:0000256" key="4">
    <source>
        <dbReference type="PROSITE-ProRule" id="PRU00335"/>
    </source>
</evidence>
<name>A0A4R4YCZ5_9PSEU</name>
<dbReference type="EMBL" id="SMKW01000047">
    <property type="protein sequence ID" value="TDD42453.1"/>
    <property type="molecule type" value="Genomic_DNA"/>
</dbReference>
<comment type="caution">
    <text evidence="6">The sequence shown here is derived from an EMBL/GenBank/DDBJ whole genome shotgun (WGS) entry which is preliminary data.</text>
</comment>
<dbReference type="OrthoDB" id="9796019at2"/>
<dbReference type="InterPro" id="IPR050109">
    <property type="entry name" value="HTH-type_TetR-like_transc_reg"/>
</dbReference>
<keyword evidence="7" id="KW-1185">Reference proteome</keyword>
<evidence type="ECO:0000313" key="6">
    <source>
        <dbReference type="EMBL" id="TDD42453.1"/>
    </source>
</evidence>
<proteinExistence type="predicted"/>
<dbReference type="Pfam" id="PF16859">
    <property type="entry name" value="TetR_C_11"/>
    <property type="match status" value="1"/>
</dbReference>
<dbReference type="Gene3D" id="1.10.357.10">
    <property type="entry name" value="Tetracycline Repressor, domain 2"/>
    <property type="match status" value="1"/>
</dbReference>
<dbReference type="RefSeq" id="WP_132490745.1">
    <property type="nucleotide sequence ID" value="NZ_SMKW01000047.1"/>
</dbReference>
<evidence type="ECO:0000256" key="3">
    <source>
        <dbReference type="ARBA" id="ARBA00023163"/>
    </source>
</evidence>
<dbReference type="SUPFAM" id="SSF48498">
    <property type="entry name" value="Tetracyclin repressor-like, C-terminal domain"/>
    <property type="match status" value="1"/>
</dbReference>
<organism evidence="6 7">
    <name type="scientific">Saccharopolyspora elongata</name>
    <dbReference type="NCBI Taxonomy" id="2530387"/>
    <lineage>
        <taxon>Bacteria</taxon>
        <taxon>Bacillati</taxon>
        <taxon>Actinomycetota</taxon>
        <taxon>Actinomycetes</taxon>
        <taxon>Pseudonocardiales</taxon>
        <taxon>Pseudonocardiaceae</taxon>
        <taxon>Saccharopolyspora</taxon>
    </lineage>
</organism>
<dbReference type="GO" id="GO:0000976">
    <property type="term" value="F:transcription cis-regulatory region binding"/>
    <property type="evidence" value="ECO:0007669"/>
    <property type="project" value="TreeGrafter"/>
</dbReference>
<dbReference type="SUPFAM" id="SSF46689">
    <property type="entry name" value="Homeodomain-like"/>
    <property type="match status" value="1"/>
</dbReference>
<dbReference type="AlphaFoldDB" id="A0A4R4YCZ5"/>
<keyword evidence="1" id="KW-0805">Transcription regulation</keyword>
<dbReference type="PROSITE" id="PS50977">
    <property type="entry name" value="HTH_TETR_2"/>
    <property type="match status" value="1"/>
</dbReference>
<dbReference type="PANTHER" id="PTHR30055:SF148">
    <property type="entry name" value="TETR-FAMILY TRANSCRIPTIONAL REGULATOR"/>
    <property type="match status" value="1"/>
</dbReference>
<evidence type="ECO:0000256" key="1">
    <source>
        <dbReference type="ARBA" id="ARBA00023015"/>
    </source>
</evidence>